<protein>
    <submittedName>
        <fullName evidence="1">Uncharacterized protein</fullName>
    </submittedName>
</protein>
<gene>
    <name evidence="1" type="ORF">PT015_14665</name>
</gene>
<evidence type="ECO:0000313" key="2">
    <source>
        <dbReference type="Proteomes" id="UP001236585"/>
    </source>
</evidence>
<keyword evidence="2" id="KW-1185">Reference proteome</keyword>
<dbReference type="RefSeq" id="WP_285185379.1">
    <property type="nucleotide sequence ID" value="NZ_CP126981.1"/>
</dbReference>
<proteinExistence type="predicted"/>
<accession>A0ABY8VR95</accession>
<reference evidence="1 2" key="1">
    <citation type="journal article" date="2023" name="Microbiol. Resour. Announc.">
        <title>Complete Genome Sequence of Mycobacterium wuenschmanii, a novel Nontuberculous Mycobacterium Isolated from a captive population of Amazon Milk Frogs.</title>
        <authorList>
            <person name="Hicks J."/>
            <person name="Zeineldin M."/>
            <person name="Ward H."/>
            <person name="Wuenschmann A."/>
            <person name="Camp P."/>
            <person name="Farrell D."/>
            <person name="Lehman K."/>
            <person name="Thacker T."/>
            <person name="Cuthbert E."/>
        </authorList>
    </citation>
    <scope>NUCLEOTIDE SEQUENCE [LARGE SCALE GENOMIC DNA]</scope>
    <source>
        <strain evidence="1 2">Wuenschmanii</strain>
    </source>
</reference>
<name>A0ABY8VR95_9MYCO</name>
<sequence length="201" mass="22480">MTPARNRVSPRGNIIAAPGRGRWMGNRGRLHEGAGTRDVVRNHRSRAWITCLLEFRGRYTRQWDPTHYTQLFFLDEAVALAAGHRPCAECRRGAYHTYRHAWQQSHGGAMPYAKEMDVVLHCERTGPSQKALWRSLPEGTFVETDDGPAVVIQDHLTVFNADTYTYGHRLAEPATDSVTVITPASNVAVLSAGYQPQIDIA</sequence>
<dbReference type="EMBL" id="CP126981">
    <property type="protein sequence ID" value="WIM86160.1"/>
    <property type="molecule type" value="Genomic_DNA"/>
</dbReference>
<evidence type="ECO:0000313" key="1">
    <source>
        <dbReference type="EMBL" id="WIM86160.1"/>
    </source>
</evidence>
<dbReference type="Proteomes" id="UP001236585">
    <property type="component" value="Chromosome"/>
</dbReference>
<organism evidence="1 2">
    <name type="scientific">Candidatus Mycobacterium wuenschmannii</name>
    <dbReference type="NCBI Taxonomy" id="3027808"/>
    <lineage>
        <taxon>Bacteria</taxon>
        <taxon>Bacillati</taxon>
        <taxon>Actinomycetota</taxon>
        <taxon>Actinomycetes</taxon>
        <taxon>Mycobacteriales</taxon>
        <taxon>Mycobacteriaceae</taxon>
        <taxon>Mycobacterium</taxon>
    </lineage>
</organism>